<dbReference type="SMART" id="SM00450">
    <property type="entry name" value="RHOD"/>
    <property type="match status" value="1"/>
</dbReference>
<protein>
    <submittedName>
        <fullName evidence="3">Rhodanese-like domain-containing protein</fullName>
    </submittedName>
</protein>
<dbReference type="PROSITE" id="PS50206">
    <property type="entry name" value="RHODANESE_3"/>
    <property type="match status" value="1"/>
</dbReference>
<feature type="chain" id="PRO_5015770383" evidence="1">
    <location>
        <begin position="27"/>
        <end position="124"/>
    </location>
</feature>
<feature type="domain" description="Rhodanese" evidence="2">
    <location>
        <begin position="37"/>
        <end position="122"/>
    </location>
</feature>
<reference evidence="3 4" key="1">
    <citation type="submission" date="2018-02" db="EMBL/GenBank/DDBJ databases">
        <title>novel marine gammaproteobacteria from coastal saline agro ecosystem.</title>
        <authorList>
            <person name="Krishnan R."/>
            <person name="Ramesh Kumar N."/>
        </authorList>
    </citation>
    <scope>NUCLEOTIDE SEQUENCE [LARGE SCALE GENOMIC DNA]</scope>
    <source>
        <strain evidence="3 4">228</strain>
    </source>
</reference>
<evidence type="ECO:0000256" key="1">
    <source>
        <dbReference type="SAM" id="SignalP"/>
    </source>
</evidence>
<gene>
    <name evidence="3" type="ORF">C4K68_13260</name>
</gene>
<evidence type="ECO:0000259" key="2">
    <source>
        <dbReference type="PROSITE" id="PS50206"/>
    </source>
</evidence>
<feature type="signal peptide" evidence="1">
    <location>
        <begin position="1"/>
        <end position="26"/>
    </location>
</feature>
<sequence>MKYRLPAIVPLLCSLLCGAVSTTVQAEGDPAYAASMVKRGALVVDVRSAEEYAQGHVPQASHIPYEEVVARFAEQGISKEQTVVLYCASGRRAEIARQALEQAGYQHVINGGGFRELRPRIPNR</sequence>
<dbReference type="SUPFAM" id="SSF52821">
    <property type="entry name" value="Rhodanese/Cell cycle control phosphatase"/>
    <property type="match status" value="1"/>
</dbReference>
<dbReference type="Pfam" id="PF00581">
    <property type="entry name" value="Rhodanese"/>
    <property type="match status" value="1"/>
</dbReference>
<dbReference type="Proteomes" id="UP000238196">
    <property type="component" value="Unassembled WGS sequence"/>
</dbReference>
<evidence type="ECO:0000313" key="3">
    <source>
        <dbReference type="EMBL" id="PPC76802.1"/>
    </source>
</evidence>
<dbReference type="CDD" id="cd00158">
    <property type="entry name" value="RHOD"/>
    <property type="match status" value="1"/>
</dbReference>
<dbReference type="PANTHER" id="PTHR43031">
    <property type="entry name" value="FAD-DEPENDENT OXIDOREDUCTASE"/>
    <property type="match status" value="1"/>
</dbReference>
<proteinExistence type="predicted"/>
<dbReference type="OrthoDB" id="5298903at2"/>
<dbReference type="Gene3D" id="3.40.250.10">
    <property type="entry name" value="Rhodanese-like domain"/>
    <property type="match status" value="1"/>
</dbReference>
<dbReference type="AlphaFoldDB" id="A0A2S5KQ13"/>
<dbReference type="EMBL" id="PRLP01000040">
    <property type="protein sequence ID" value="PPC76802.1"/>
    <property type="molecule type" value="Genomic_DNA"/>
</dbReference>
<evidence type="ECO:0000313" key="4">
    <source>
        <dbReference type="Proteomes" id="UP000238196"/>
    </source>
</evidence>
<dbReference type="InterPro" id="IPR036873">
    <property type="entry name" value="Rhodanese-like_dom_sf"/>
</dbReference>
<comment type="caution">
    <text evidence="3">The sequence shown here is derived from an EMBL/GenBank/DDBJ whole genome shotgun (WGS) entry which is preliminary data.</text>
</comment>
<dbReference type="InterPro" id="IPR050229">
    <property type="entry name" value="GlpE_sulfurtransferase"/>
</dbReference>
<accession>A0A2S5KQ13</accession>
<organism evidence="3 4">
    <name type="scientific">Proteobacteria bacterium 228</name>
    <dbReference type="NCBI Taxonomy" id="2083153"/>
    <lineage>
        <taxon>Bacteria</taxon>
        <taxon>Pseudomonadati</taxon>
        <taxon>Pseudomonadota</taxon>
    </lineage>
</organism>
<dbReference type="InterPro" id="IPR001763">
    <property type="entry name" value="Rhodanese-like_dom"/>
</dbReference>
<name>A0A2S5KQ13_9PROT</name>
<dbReference type="PANTHER" id="PTHR43031:SF1">
    <property type="entry name" value="PYRIDINE NUCLEOTIDE-DISULPHIDE OXIDOREDUCTASE"/>
    <property type="match status" value="1"/>
</dbReference>
<keyword evidence="1" id="KW-0732">Signal</keyword>